<comment type="caution">
    <text evidence="4">The sequence shown here is derived from an EMBL/GenBank/DDBJ whole genome shotgun (WGS) entry which is preliminary data.</text>
</comment>
<keyword evidence="2" id="KW-1133">Transmembrane helix</keyword>
<dbReference type="AlphaFoldDB" id="A0A975W786"/>
<evidence type="ECO:0000256" key="2">
    <source>
        <dbReference type="SAM" id="Phobius"/>
    </source>
</evidence>
<accession>A0A975W786</accession>
<dbReference type="InterPro" id="IPR025263">
    <property type="entry name" value="YhdP_central"/>
</dbReference>
<feature type="region of interest" description="Disordered" evidence="1">
    <location>
        <begin position="834"/>
        <end position="870"/>
    </location>
</feature>
<protein>
    <submittedName>
        <fullName evidence="4">AsmA-like C-terminal region</fullName>
    </submittedName>
</protein>
<keyword evidence="2" id="KW-0812">Transmembrane</keyword>
<keyword evidence="2" id="KW-0472">Membrane</keyword>
<name>A0A975W786_9RHOB</name>
<evidence type="ECO:0000256" key="1">
    <source>
        <dbReference type="SAM" id="MobiDB-lite"/>
    </source>
</evidence>
<dbReference type="EMBL" id="FNYY01000002">
    <property type="protein sequence ID" value="SEI80205.1"/>
    <property type="molecule type" value="Genomic_DNA"/>
</dbReference>
<sequence length="1118" mass="117854">MSSEQDDTTPQQTGPDQGARAVRRCGPRKRAIVARAALWMVFWVALLTGSLVWGGVALLGKPLNAPDWLRAEIEARLARQMPGYELSFSEMTLYVQSDLRPEIALEDVELRQAETGRLLLELSHADIKIARRAIFEGRLQPRSVSVAGVFLRLRRGADGALDLAFGDGLGEAGIGLNGLIEKIDDFVYQPQFAALREIEINAVTLQFQDARARRSWTVDGGRLALSRESEILQMRGDFALLSGRSYAATLEVFGESAIGSNAVSLGVSVTDVASGDIASQSAALAWLGVLRAPISGSLRTSFHEDGRLGPLSATLSIGEGVVQPSDATRPIPFTSARSYFTYDPAEETLRFNEIAVVSDWINATGDGSAVLEGTASGLPSSLQGQVSLAGISANPVGLYDAPQTLTSAALDFHLALDPFVLRIGRLALSDTGQTLRARGRVEAAPEGWDISVMGQLDEIAPDRLLGLWPAGFKPKTRDWVATNVLDGRLRNMAVRLRAYPDGAAPDLFVSAEVAEARVRFMKTLPPVTDASGLLQFENNRLAVSVDSGSLTAKEGGALDVAGTVFTIPDVRVRRGPAQVQLKAAGPVHAALWVLNQEPMRALDKAGRPVDLAHGRVQASGQIEFPLKKKPAPGEVSFAVAGRGFGVSSRQIVPGKPLAAKALSFTASNRHLRIEGAGTLAGVPFDGSWETGLGPGAAEAGSQVVADVTLSQETLDTFNITLPPGSVSGQGQGRLELALAKGRPPEFSLTSDLAGLGLRLDAIGWSMGQARTGTLAIDGVLGKPVRVDSLALSGPGLDLEGRLTLRESGGLQSLAITRLRAGSWLDAPVTLTGRGRGSAPAVQVSGGRIDMRNAPFTSTSGSGGGTSARGGAAPGPLTLAPDRLQLTDGIVLTDFRGDFALSGGMKGNFTARLNGGVPVRGSVSPTGKGSRFVIKSEDAGAVLRDAGLLKNMHGGTFHLKLLPTGAAGTFDGELDIRDTRIRNAPVMADLLNAISVIGLLEQLGGQGISFPEVEARFRLTPKQVILTRSSAVGPSMGISLDGYYDLASQTMDMQGVLSPIYVVNFVGQLFSRKGEGLFGFNFNLRGKASAPKISVNPLSALTPGMFREIFRRPPPKVPG</sequence>
<evidence type="ECO:0000259" key="3">
    <source>
        <dbReference type="Pfam" id="PF13116"/>
    </source>
</evidence>
<evidence type="ECO:0000313" key="4">
    <source>
        <dbReference type="EMBL" id="SEI80205.1"/>
    </source>
</evidence>
<feature type="domain" description="YhdP central" evidence="3">
    <location>
        <begin position="371"/>
        <end position="759"/>
    </location>
</feature>
<evidence type="ECO:0000313" key="5">
    <source>
        <dbReference type="Proteomes" id="UP000182932"/>
    </source>
</evidence>
<reference evidence="4 5" key="1">
    <citation type="submission" date="2016-10" db="EMBL/GenBank/DDBJ databases">
        <authorList>
            <person name="Varghese N."/>
            <person name="Submissions S."/>
        </authorList>
    </citation>
    <scope>NUCLEOTIDE SEQUENCE [LARGE SCALE GENOMIC DNA]</scope>
    <source>
        <strain evidence="4 5">FF3</strain>
    </source>
</reference>
<proteinExistence type="predicted"/>
<organism evidence="4 5">
    <name type="scientific">Marinovum algicola</name>
    <dbReference type="NCBI Taxonomy" id="42444"/>
    <lineage>
        <taxon>Bacteria</taxon>
        <taxon>Pseudomonadati</taxon>
        <taxon>Pseudomonadota</taxon>
        <taxon>Alphaproteobacteria</taxon>
        <taxon>Rhodobacterales</taxon>
        <taxon>Roseobacteraceae</taxon>
        <taxon>Marinovum</taxon>
    </lineage>
</organism>
<keyword evidence="5" id="KW-1185">Reference proteome</keyword>
<feature type="region of interest" description="Disordered" evidence="1">
    <location>
        <begin position="1"/>
        <end position="23"/>
    </location>
</feature>
<feature type="transmembrane region" description="Helical" evidence="2">
    <location>
        <begin position="37"/>
        <end position="60"/>
    </location>
</feature>
<dbReference type="Pfam" id="PF13116">
    <property type="entry name" value="YhdP"/>
    <property type="match status" value="1"/>
</dbReference>
<dbReference type="Proteomes" id="UP000182932">
    <property type="component" value="Unassembled WGS sequence"/>
</dbReference>
<gene>
    <name evidence="4" type="ORF">SAMN04487940_10282</name>
</gene>